<dbReference type="SUPFAM" id="SSF48726">
    <property type="entry name" value="Immunoglobulin"/>
    <property type="match status" value="3"/>
</dbReference>
<keyword evidence="8 11" id="KW-0472">Membrane</keyword>
<keyword evidence="6" id="KW-0130">Cell adhesion</keyword>
<feature type="transmembrane region" description="Helical" evidence="11">
    <location>
        <begin position="457"/>
        <end position="478"/>
    </location>
</feature>
<dbReference type="Gene3D" id="2.60.40.10">
    <property type="entry name" value="Immunoglobulins"/>
    <property type="match status" value="3"/>
</dbReference>
<dbReference type="SMART" id="SM00406">
    <property type="entry name" value="IGv"/>
    <property type="match status" value="1"/>
</dbReference>
<dbReference type="Ensembl" id="ENSONIT00000089618.1">
    <property type="protein sequence ID" value="ENSONIP00000030851.1"/>
    <property type="gene ID" value="ENSONIG00000032917.1"/>
</dbReference>
<dbReference type="Pfam" id="PF08205">
    <property type="entry name" value="C2-set_2"/>
    <property type="match status" value="1"/>
</dbReference>
<dbReference type="InterPro" id="IPR007110">
    <property type="entry name" value="Ig-like_dom"/>
</dbReference>
<dbReference type="InterPro" id="IPR013783">
    <property type="entry name" value="Ig-like_fold"/>
</dbReference>
<evidence type="ECO:0000256" key="7">
    <source>
        <dbReference type="ARBA" id="ARBA00022989"/>
    </source>
</evidence>
<dbReference type="Pfam" id="PF07686">
    <property type="entry name" value="V-set"/>
    <property type="match status" value="1"/>
</dbReference>
<evidence type="ECO:0000259" key="12">
    <source>
        <dbReference type="PROSITE" id="PS50835"/>
    </source>
</evidence>
<evidence type="ECO:0000256" key="5">
    <source>
        <dbReference type="ARBA" id="ARBA00022737"/>
    </source>
</evidence>
<dbReference type="InterPro" id="IPR013106">
    <property type="entry name" value="Ig_V-set"/>
</dbReference>
<dbReference type="PANTHER" id="PTHR23277">
    <property type="entry name" value="NECTIN-RELATED"/>
    <property type="match status" value="1"/>
</dbReference>
<proteinExistence type="inferred from homology"/>
<comment type="subcellular location">
    <subcellularLocation>
        <location evidence="1">Membrane</location>
        <topology evidence="1">Single-pass membrane protein</topology>
    </subcellularLocation>
</comment>
<evidence type="ECO:0000256" key="8">
    <source>
        <dbReference type="ARBA" id="ARBA00023136"/>
    </source>
</evidence>
<dbReference type="FunCoup" id="A0A669B5Z0">
    <property type="interactions" value="144"/>
</dbReference>
<organism evidence="13 14">
    <name type="scientific">Oreochromis niloticus</name>
    <name type="common">Nile tilapia</name>
    <name type="synonym">Tilapia nilotica</name>
    <dbReference type="NCBI Taxonomy" id="8128"/>
    <lineage>
        <taxon>Eukaryota</taxon>
        <taxon>Metazoa</taxon>
        <taxon>Chordata</taxon>
        <taxon>Craniata</taxon>
        <taxon>Vertebrata</taxon>
        <taxon>Euteleostomi</taxon>
        <taxon>Actinopterygii</taxon>
        <taxon>Neopterygii</taxon>
        <taxon>Teleostei</taxon>
        <taxon>Neoteleostei</taxon>
        <taxon>Acanthomorphata</taxon>
        <taxon>Ovalentaria</taxon>
        <taxon>Cichlomorphae</taxon>
        <taxon>Cichliformes</taxon>
        <taxon>Cichlidae</taxon>
        <taxon>African cichlids</taxon>
        <taxon>Pseudocrenilabrinae</taxon>
        <taxon>Oreochromini</taxon>
        <taxon>Oreochromis</taxon>
    </lineage>
</organism>
<keyword evidence="3 11" id="KW-0812">Transmembrane</keyword>
<evidence type="ECO:0000256" key="2">
    <source>
        <dbReference type="ARBA" id="ARBA00007810"/>
    </source>
</evidence>
<dbReference type="GO" id="GO:0007156">
    <property type="term" value="P:homophilic cell adhesion via plasma membrane adhesion molecules"/>
    <property type="evidence" value="ECO:0007669"/>
    <property type="project" value="TreeGrafter"/>
</dbReference>
<dbReference type="InParanoid" id="A0A669B5Z0"/>
<feature type="domain" description="Ig-like" evidence="12">
    <location>
        <begin position="270"/>
        <end position="365"/>
    </location>
</feature>
<dbReference type="SMART" id="SM00409">
    <property type="entry name" value="IG"/>
    <property type="match status" value="2"/>
</dbReference>
<sequence>MIFNEFLNMQPDCSLWAVPKHCMRARACLSPRACTCDCVRACTCARVYAFHREKRRCRKCRVSARILMRRKRGGWLDRGSQMTAHLTGRSMPRYFSLITCRLLLISALLFTREADALQVIGGSVTAIQGGTAILPCHVTDISDDLTQITWQRKTRQNPHKNNFITIQPRNGPQFVNGHDDRFKYIGNFNSKNGTLQLSNVTLKDEGSYTCIFTLFPSGNQKIEIPLNLLGIQLKCVLRYSRCLYNRCRQSYFYCHAYMSTYLCAVTLLVPPFTSVMDNLPTLGTEEVLFATCTAAGSKPPAEVRWLTGALGDKVRTTTNSTQYDNGTTTTVSSLFGVPTRKINGHQVQCVISGDSLSTEETLAFTIQVYFSPIEVKISAISEDSFECVTEANPNAKFTWIRSGQYLLESAVKVEGANLQLLSLTSDLNGLYQCEASNAYGSKHGQLYMHVTSGTCRVAWALFLVLLSLNVGAAAWYFYKSGRFQRYFEQ</sequence>
<dbReference type="GO" id="GO:0007157">
    <property type="term" value="P:heterophilic cell-cell adhesion via plasma membrane cell adhesion molecules"/>
    <property type="evidence" value="ECO:0007669"/>
    <property type="project" value="TreeGrafter"/>
</dbReference>
<evidence type="ECO:0000256" key="1">
    <source>
        <dbReference type="ARBA" id="ARBA00004167"/>
    </source>
</evidence>
<feature type="domain" description="Ig-like" evidence="12">
    <location>
        <begin position="92"/>
        <end position="227"/>
    </location>
</feature>
<dbReference type="SMART" id="SM00408">
    <property type="entry name" value="IGc2"/>
    <property type="match status" value="2"/>
</dbReference>
<keyword evidence="7 11" id="KW-1133">Transmembrane helix</keyword>
<dbReference type="GO" id="GO:0005912">
    <property type="term" value="C:adherens junction"/>
    <property type="evidence" value="ECO:0007669"/>
    <property type="project" value="TreeGrafter"/>
</dbReference>
<dbReference type="InterPro" id="IPR003599">
    <property type="entry name" value="Ig_sub"/>
</dbReference>
<evidence type="ECO:0000313" key="14">
    <source>
        <dbReference type="Proteomes" id="UP000005207"/>
    </source>
</evidence>
<keyword evidence="5" id="KW-0677">Repeat</keyword>
<keyword evidence="14" id="KW-1185">Reference proteome</keyword>
<dbReference type="Proteomes" id="UP000005207">
    <property type="component" value="Unplaced"/>
</dbReference>
<evidence type="ECO:0000256" key="6">
    <source>
        <dbReference type="ARBA" id="ARBA00022889"/>
    </source>
</evidence>
<dbReference type="GeneTree" id="ENSGT00940000164822"/>
<protein>
    <recommendedName>
        <fullName evidence="12">Ig-like domain-containing protein</fullName>
    </recommendedName>
</protein>
<evidence type="ECO:0000256" key="9">
    <source>
        <dbReference type="ARBA" id="ARBA00023157"/>
    </source>
</evidence>
<dbReference type="InterPro" id="IPR013162">
    <property type="entry name" value="CD80_C2-set"/>
</dbReference>
<evidence type="ECO:0000256" key="11">
    <source>
        <dbReference type="SAM" id="Phobius"/>
    </source>
</evidence>
<dbReference type="InterPro" id="IPR051427">
    <property type="entry name" value="Nectin/Nectin-like"/>
</dbReference>
<dbReference type="AlphaFoldDB" id="A0A669B5Z0"/>
<feature type="domain" description="Ig-like" evidence="12">
    <location>
        <begin position="384"/>
        <end position="451"/>
    </location>
</feature>
<reference evidence="13" key="1">
    <citation type="submission" date="2025-08" db="UniProtKB">
        <authorList>
            <consortium name="Ensembl"/>
        </authorList>
    </citation>
    <scope>IDENTIFICATION</scope>
</reference>
<reference evidence="13" key="2">
    <citation type="submission" date="2025-09" db="UniProtKB">
        <authorList>
            <consortium name="Ensembl"/>
        </authorList>
    </citation>
    <scope>IDENTIFICATION</scope>
</reference>
<evidence type="ECO:0000256" key="3">
    <source>
        <dbReference type="ARBA" id="ARBA00022692"/>
    </source>
</evidence>
<dbReference type="PANTHER" id="PTHR23277:SF106">
    <property type="entry name" value="NECTIN-1 ISOFORM X1-RELATED"/>
    <property type="match status" value="1"/>
</dbReference>
<evidence type="ECO:0000256" key="10">
    <source>
        <dbReference type="ARBA" id="ARBA00023180"/>
    </source>
</evidence>
<dbReference type="GO" id="GO:0016020">
    <property type="term" value="C:membrane"/>
    <property type="evidence" value="ECO:0007669"/>
    <property type="project" value="UniProtKB-SubCell"/>
</dbReference>
<evidence type="ECO:0000313" key="13">
    <source>
        <dbReference type="Ensembl" id="ENSONIP00000030851.1"/>
    </source>
</evidence>
<keyword evidence="4" id="KW-0732">Signal</keyword>
<dbReference type="InterPro" id="IPR013098">
    <property type="entry name" value="Ig_I-set"/>
</dbReference>
<comment type="similarity">
    <text evidence="2">Belongs to the nectin family.</text>
</comment>
<dbReference type="InterPro" id="IPR003598">
    <property type="entry name" value="Ig_sub2"/>
</dbReference>
<dbReference type="OMA" id="PYEIDIH"/>
<dbReference type="Pfam" id="PF07679">
    <property type="entry name" value="I-set"/>
    <property type="match status" value="1"/>
</dbReference>
<dbReference type="PROSITE" id="PS50835">
    <property type="entry name" value="IG_LIKE"/>
    <property type="match status" value="3"/>
</dbReference>
<dbReference type="InterPro" id="IPR036179">
    <property type="entry name" value="Ig-like_dom_sf"/>
</dbReference>
<keyword evidence="10" id="KW-0325">Glycoprotein</keyword>
<accession>A0A669B5Z0</accession>
<keyword evidence="9" id="KW-1015">Disulfide bond</keyword>
<name>A0A669B5Z0_ORENI</name>
<gene>
    <name evidence="13" type="primary">LOC102079979</name>
</gene>
<evidence type="ECO:0000256" key="4">
    <source>
        <dbReference type="ARBA" id="ARBA00022729"/>
    </source>
</evidence>